<evidence type="ECO:0000313" key="3">
    <source>
        <dbReference type="Proteomes" id="UP000806542"/>
    </source>
</evidence>
<dbReference type="RefSeq" id="WP_226392336.1">
    <property type="nucleotide sequence ID" value="NZ_JADCKB010000007.1"/>
</dbReference>
<dbReference type="Proteomes" id="UP000806542">
    <property type="component" value="Unassembled WGS sequence"/>
</dbReference>
<dbReference type="InterPro" id="IPR020988">
    <property type="entry name" value="Pept_U32_collagenase"/>
</dbReference>
<evidence type="ECO:0000259" key="1">
    <source>
        <dbReference type="Pfam" id="PF12392"/>
    </source>
</evidence>
<dbReference type="EMBL" id="JADCKB010000007">
    <property type="protein sequence ID" value="MBE5039772.1"/>
    <property type="molecule type" value="Genomic_DNA"/>
</dbReference>
<sequence>MEKTKTGKIELLAPAGNMECLKAAVSAGADAVYFGGKAFGARSFADNFGPQEIYEAAVYCRLRKVKTYVTVNTMTLDREFSDLESFAGILADAGIDGIIVQDLGVVRYFQQLCPEMSIHASTQMTVHNLAGVRLLESMGVQRIVLSRELSREDMQHILSHCNAEIEVFVHGAMCMSYSGQCLMSSVLGGRSGNRGSCAQPCRLPYHSGDGREQFYLSLKDMSLIRHLAQLEKMGVASLKIEGRMKGPDYVSVVTRIYRKCIDEKRQPSREEYEMLNRVFYRGGLTDGYFTGKTGKSMFAFHKPDNPYVKGNMVLPALPEKTVPVLLSAILREGSLPELTLEGLGESVTCRGEKPLEKAEKEPAGLDETKKQLSKMGGTAFFAEKIEIQRFGKPFVPVRVLNGLRREAVAALEKKIMEQARKKMYPLSEDLEREVSMEFRFTASVQTAEQFCAVKEFPFYRIDVPLHVVSEQPELFLEEKERMILSPPVILHDSQRMALAEQLKQLCKMGFSALRAENLGWIQEGKGLFSLWGGHRLNTANSRAMQALKNLGLQAVCLSPELNLAQIRDLKKYLPAEVLVYGYLPLMLTENCISKNLGQCPCPPEGGKLWDRRGKVFSLLRDGDSCRSVVLNTVPLYMGDQISKIKDAGAAYGRLLFTMESPEECRKICSSCLKGEAPAGEYTRLHFYKGVMS</sequence>
<feature type="domain" description="Peptidase U32 collagenase" evidence="1">
    <location>
        <begin position="318"/>
        <end position="415"/>
    </location>
</feature>
<name>A0A9D5LZF5_9FIRM</name>
<comment type="caution">
    <text evidence="2">The sequence shown here is derived from an EMBL/GenBank/DDBJ whole genome shotgun (WGS) entry which is preliminary data.</text>
</comment>
<dbReference type="InterPro" id="IPR051454">
    <property type="entry name" value="RNA/ubiquinone_mod_enzymes"/>
</dbReference>
<dbReference type="PANTHER" id="PTHR30217">
    <property type="entry name" value="PEPTIDASE U32 FAMILY"/>
    <property type="match status" value="1"/>
</dbReference>
<keyword evidence="3" id="KW-1185">Reference proteome</keyword>
<organism evidence="2 3">
    <name type="scientific">Ructibacterium gallinarum</name>
    <dbReference type="NCBI Taxonomy" id="2779355"/>
    <lineage>
        <taxon>Bacteria</taxon>
        <taxon>Bacillati</taxon>
        <taxon>Bacillota</taxon>
        <taxon>Clostridia</taxon>
        <taxon>Eubacteriales</taxon>
        <taxon>Oscillospiraceae</taxon>
        <taxon>Ructibacterium</taxon>
    </lineage>
</organism>
<accession>A0A9D5LZF5</accession>
<dbReference type="InterPro" id="IPR001539">
    <property type="entry name" value="Peptidase_U32"/>
</dbReference>
<dbReference type="PROSITE" id="PS01276">
    <property type="entry name" value="PEPTIDASE_U32"/>
    <property type="match status" value="1"/>
</dbReference>
<dbReference type="AlphaFoldDB" id="A0A9D5LZF5"/>
<dbReference type="Pfam" id="PF12392">
    <property type="entry name" value="DUF3656"/>
    <property type="match status" value="1"/>
</dbReference>
<dbReference type="PANTHER" id="PTHR30217:SF10">
    <property type="entry name" value="23S RRNA 5-HYDROXYCYTIDINE C2501 SYNTHASE"/>
    <property type="match status" value="1"/>
</dbReference>
<reference evidence="2" key="1">
    <citation type="submission" date="2020-10" db="EMBL/GenBank/DDBJ databases">
        <title>ChiBAC.</title>
        <authorList>
            <person name="Zenner C."/>
            <person name="Hitch T.C.A."/>
            <person name="Clavel T."/>
        </authorList>
    </citation>
    <scope>NUCLEOTIDE SEQUENCE</scope>
    <source>
        <strain evidence="2">DSM 107454</strain>
    </source>
</reference>
<gene>
    <name evidence="2" type="ORF">INF28_04755</name>
</gene>
<dbReference type="Pfam" id="PF01136">
    <property type="entry name" value="Peptidase_U32"/>
    <property type="match status" value="2"/>
</dbReference>
<evidence type="ECO:0000313" key="2">
    <source>
        <dbReference type="EMBL" id="MBE5039772.1"/>
    </source>
</evidence>
<protein>
    <submittedName>
        <fullName evidence="2">U32 family peptidase</fullName>
    </submittedName>
</protein>
<proteinExistence type="predicted"/>